<dbReference type="Gene3D" id="3.30.497.10">
    <property type="entry name" value="Antithrombin, subunit I, domain 2"/>
    <property type="match status" value="1"/>
</dbReference>
<dbReference type="PANTHER" id="PTHR11461:SF211">
    <property type="entry name" value="GH10112P-RELATED"/>
    <property type="match status" value="1"/>
</dbReference>
<feature type="domain" description="Serpin" evidence="2">
    <location>
        <begin position="11"/>
        <end position="351"/>
    </location>
</feature>
<dbReference type="Proteomes" id="UP000218505">
    <property type="component" value="Chromosome"/>
</dbReference>
<evidence type="ECO:0000313" key="4">
    <source>
        <dbReference type="Proteomes" id="UP000218505"/>
    </source>
</evidence>
<protein>
    <submittedName>
        <fullName evidence="3">Serpin family protein</fullName>
    </submittedName>
</protein>
<sequence length="351" mass="36833">MRDRGHLTFALALHDALAPDRTRSACWSPYSVASALGLLAEAARGRTREELLALLGPGGPELVRESGVGAPAELAVANTLWAADDLPLVDGFLRRLADWPGGAARSAPFADDPEAARALINADVAETTRDLVPQLLQPGSVRADTVSVLVNALYLKTAWVTAFPERATADRPFHTPSGTRPVPTMRVTANARHAARAGWQAVALPAEGGVELVVLLPDGGLGALDGVPEVLDGLEHRRVDLSLPKARLEFSARLGGALRGLGVRAVFGSGADLGALSPDPRLVVGEVVHEAVLRVDEQGLEGAAATAVLTRAAAFRPAPEPLVVRVDRPHLLLVRHARTGAVFFLAQVVSP</sequence>
<dbReference type="KEGG" id="apre:CNX65_06330"/>
<dbReference type="PANTHER" id="PTHR11461">
    <property type="entry name" value="SERINE PROTEASE INHIBITOR, SERPIN"/>
    <property type="match status" value="1"/>
</dbReference>
<keyword evidence="4" id="KW-1185">Reference proteome</keyword>
<dbReference type="InterPro" id="IPR042185">
    <property type="entry name" value="Serpin_sf_2"/>
</dbReference>
<evidence type="ECO:0000313" key="3">
    <source>
        <dbReference type="EMBL" id="ATE52944.1"/>
    </source>
</evidence>
<evidence type="ECO:0000259" key="2">
    <source>
        <dbReference type="SMART" id="SM00093"/>
    </source>
</evidence>
<dbReference type="InterPro" id="IPR023796">
    <property type="entry name" value="Serpin_dom"/>
</dbReference>
<evidence type="ECO:0000256" key="1">
    <source>
        <dbReference type="RuleBase" id="RU000411"/>
    </source>
</evidence>
<dbReference type="Pfam" id="PF00079">
    <property type="entry name" value="Serpin"/>
    <property type="match status" value="1"/>
</dbReference>
<accession>A0A290Z1R2</accession>
<dbReference type="InterPro" id="IPR000215">
    <property type="entry name" value="Serpin_fam"/>
</dbReference>
<dbReference type="CDD" id="cd19590">
    <property type="entry name" value="serpin_thermopin-like"/>
    <property type="match status" value="1"/>
</dbReference>
<proteinExistence type="inferred from homology"/>
<dbReference type="SUPFAM" id="SSF56574">
    <property type="entry name" value="Serpins"/>
    <property type="match status" value="1"/>
</dbReference>
<dbReference type="SMART" id="SM00093">
    <property type="entry name" value="SERPIN"/>
    <property type="match status" value="1"/>
</dbReference>
<name>A0A290Z1R2_9PSEU</name>
<reference evidence="3" key="1">
    <citation type="submission" date="2017-09" db="EMBL/GenBank/DDBJ databases">
        <title>Complete Genome Sequence of ansamitocin-producing Bacterium Actinosynnema pretiosum X47.</title>
        <authorList>
            <person name="Cao G."/>
            <person name="Zong G."/>
            <person name="Zhong C."/>
            <person name="Fu J."/>
        </authorList>
    </citation>
    <scope>NUCLEOTIDE SEQUENCE [LARGE SCALE GENOMIC DNA]</scope>
    <source>
        <strain evidence="3">X47</strain>
    </source>
</reference>
<organism evidence="3 4">
    <name type="scientific">Actinosynnema pretiosum</name>
    <dbReference type="NCBI Taxonomy" id="42197"/>
    <lineage>
        <taxon>Bacteria</taxon>
        <taxon>Bacillati</taxon>
        <taxon>Actinomycetota</taxon>
        <taxon>Actinomycetes</taxon>
        <taxon>Pseudonocardiales</taxon>
        <taxon>Pseudonocardiaceae</taxon>
        <taxon>Actinosynnema</taxon>
    </lineage>
</organism>
<dbReference type="EMBL" id="CP023445">
    <property type="protein sequence ID" value="ATE52944.1"/>
    <property type="molecule type" value="Genomic_DNA"/>
</dbReference>
<dbReference type="RefSeq" id="WP_096491920.1">
    <property type="nucleotide sequence ID" value="NZ_CP023445.1"/>
</dbReference>
<dbReference type="Gene3D" id="2.30.39.10">
    <property type="entry name" value="Alpha-1-antitrypsin, domain 1"/>
    <property type="match status" value="1"/>
</dbReference>
<gene>
    <name evidence="3" type="ORF">CNX65_06330</name>
</gene>
<dbReference type="AlphaFoldDB" id="A0A290Z1R2"/>
<dbReference type="InterPro" id="IPR042178">
    <property type="entry name" value="Serpin_sf_1"/>
</dbReference>
<comment type="similarity">
    <text evidence="1">Belongs to the serpin family.</text>
</comment>
<dbReference type="InterPro" id="IPR036186">
    <property type="entry name" value="Serpin_sf"/>
</dbReference>
<dbReference type="GO" id="GO:0004867">
    <property type="term" value="F:serine-type endopeptidase inhibitor activity"/>
    <property type="evidence" value="ECO:0007669"/>
    <property type="project" value="InterPro"/>
</dbReference>
<dbReference type="GO" id="GO:0005615">
    <property type="term" value="C:extracellular space"/>
    <property type="evidence" value="ECO:0007669"/>
    <property type="project" value="InterPro"/>
</dbReference>